<gene>
    <name evidence="2" type="ORF">A4X09_0g1934</name>
</gene>
<dbReference type="GO" id="GO:0008757">
    <property type="term" value="F:S-adenosylmethionine-dependent methyltransferase activity"/>
    <property type="evidence" value="ECO:0007669"/>
    <property type="project" value="UniProtKB-ARBA"/>
</dbReference>
<evidence type="ECO:0000313" key="3">
    <source>
        <dbReference type="Proteomes" id="UP000078113"/>
    </source>
</evidence>
<evidence type="ECO:0000256" key="1">
    <source>
        <dbReference type="SAM" id="MobiDB-lite"/>
    </source>
</evidence>
<feature type="compositionally biased region" description="Polar residues" evidence="1">
    <location>
        <begin position="300"/>
        <end position="316"/>
    </location>
</feature>
<dbReference type="Gene3D" id="3.40.50.150">
    <property type="entry name" value="Vaccinia Virus protein VP39"/>
    <property type="match status" value="1"/>
</dbReference>
<reference evidence="2" key="1">
    <citation type="submission" date="2016-04" db="EMBL/GenBank/DDBJ databases">
        <authorList>
            <person name="Nguyen H.D."/>
            <person name="Samba Siva P."/>
            <person name="Cullis J."/>
            <person name="Levesque C.A."/>
            <person name="Hambleton S."/>
        </authorList>
    </citation>
    <scope>NUCLEOTIDE SEQUENCE</scope>
    <source>
        <strain evidence="2">DAOMC 236422</strain>
    </source>
</reference>
<dbReference type="AlphaFoldDB" id="A0A8X7T710"/>
<accession>A0A8X7T710</accession>
<dbReference type="EMBL" id="LWDG02000052">
    <property type="protein sequence ID" value="KAE8270403.1"/>
    <property type="molecule type" value="Genomic_DNA"/>
</dbReference>
<comment type="caution">
    <text evidence="2">The sequence shown here is derived from an EMBL/GenBank/DDBJ whole genome shotgun (WGS) entry which is preliminary data.</text>
</comment>
<organism evidence="2 3">
    <name type="scientific">Tilletia walkeri</name>
    <dbReference type="NCBI Taxonomy" id="117179"/>
    <lineage>
        <taxon>Eukaryota</taxon>
        <taxon>Fungi</taxon>
        <taxon>Dikarya</taxon>
        <taxon>Basidiomycota</taxon>
        <taxon>Ustilaginomycotina</taxon>
        <taxon>Exobasidiomycetes</taxon>
        <taxon>Tilletiales</taxon>
        <taxon>Tilletiaceae</taxon>
        <taxon>Tilletia</taxon>
    </lineage>
</organism>
<name>A0A8X7T710_9BASI</name>
<evidence type="ECO:0008006" key="4">
    <source>
        <dbReference type="Google" id="ProtNLM"/>
    </source>
</evidence>
<evidence type="ECO:0000313" key="2">
    <source>
        <dbReference type="EMBL" id="KAE8270403.1"/>
    </source>
</evidence>
<dbReference type="PANTHER" id="PTHR14614">
    <property type="entry name" value="HEPATOCELLULAR CARCINOMA-ASSOCIATED ANTIGEN"/>
    <property type="match status" value="1"/>
</dbReference>
<sequence>MTSEGGSDADPLDLFEDALLTIFDERMPAAGDPGQRISFSHPALPTPASSISYHIPNVHARSTHLFAHHQWDSGVLLARMIAESSSSASPSGSDEDQQEYGYPAADIRGQTVVELGAGTGLPGLVAGLLGAKMVLITDYDDPPLIDTIKSNIASVCPKHEKMCGMGLTWGSDDHVRRALSAFGEEDGRSGFSRVLAADTLWVSSAHDVLLQTMRSLLSQTLDARILMLAGFHTGRPAISRFFQLAAGELASTDGDNKSQQATSEGILVPDWEDPKYGGIWERRIDGQTRAWQGVRPRAWTRTSEASDKSQPANDTTIAEHDEEMGEISERAKWIVCASLRWSHLQ</sequence>
<proteinExistence type="predicted"/>
<dbReference type="Pfam" id="PF10294">
    <property type="entry name" value="Methyltransf_16"/>
    <property type="match status" value="1"/>
</dbReference>
<feature type="region of interest" description="Disordered" evidence="1">
    <location>
        <begin position="295"/>
        <end position="316"/>
    </location>
</feature>
<reference evidence="2" key="2">
    <citation type="journal article" date="2019" name="IMA Fungus">
        <title>Genome sequencing and comparison of five Tilletia species to identify candidate genes for the detection of regulated species infecting wheat.</title>
        <authorList>
            <person name="Nguyen H.D.T."/>
            <person name="Sultana T."/>
            <person name="Kesanakurti P."/>
            <person name="Hambleton S."/>
        </authorList>
    </citation>
    <scope>NUCLEOTIDE SEQUENCE</scope>
    <source>
        <strain evidence="2">DAOMC 236422</strain>
    </source>
</reference>
<dbReference type="InterPro" id="IPR019410">
    <property type="entry name" value="Methyltransf_16"/>
</dbReference>
<dbReference type="Proteomes" id="UP000078113">
    <property type="component" value="Unassembled WGS sequence"/>
</dbReference>
<dbReference type="SUPFAM" id="SSF53335">
    <property type="entry name" value="S-adenosyl-L-methionine-dependent methyltransferases"/>
    <property type="match status" value="1"/>
</dbReference>
<keyword evidence="3" id="KW-1185">Reference proteome</keyword>
<protein>
    <recommendedName>
        <fullName evidence="4">Protein N-terminal and lysine N-methyltransferase EFM7</fullName>
    </recommendedName>
</protein>
<dbReference type="InterPro" id="IPR029063">
    <property type="entry name" value="SAM-dependent_MTases_sf"/>
</dbReference>